<feature type="transmembrane region" description="Helical" evidence="10">
    <location>
        <begin position="200"/>
        <end position="223"/>
    </location>
</feature>
<dbReference type="PANTHER" id="PTHR11157">
    <property type="entry name" value="FATTY ACID ACYL TRANSFERASE-RELATED"/>
    <property type="match status" value="1"/>
</dbReference>
<comment type="catalytic activity">
    <reaction evidence="10">
        <text>a very-long-chain acyl-CoA + malonyl-CoA + H(+) = a very-long-chain 3-oxoacyl-CoA + CO2 + CoA</text>
        <dbReference type="Rhea" id="RHEA:32727"/>
        <dbReference type="ChEBI" id="CHEBI:15378"/>
        <dbReference type="ChEBI" id="CHEBI:16526"/>
        <dbReference type="ChEBI" id="CHEBI:57287"/>
        <dbReference type="ChEBI" id="CHEBI:57384"/>
        <dbReference type="ChEBI" id="CHEBI:90725"/>
        <dbReference type="ChEBI" id="CHEBI:90736"/>
        <dbReference type="EC" id="2.3.1.199"/>
    </reaction>
</comment>
<feature type="transmembrane region" description="Helical" evidence="10">
    <location>
        <begin position="235"/>
        <end position="257"/>
    </location>
</feature>
<reference evidence="11" key="1">
    <citation type="submission" date="2021-06" db="EMBL/GenBank/DDBJ databases">
        <authorList>
            <person name="Hodson N. C."/>
            <person name="Mongue J. A."/>
            <person name="Jaron S. K."/>
        </authorList>
    </citation>
    <scope>NUCLEOTIDE SEQUENCE</scope>
</reference>
<dbReference type="GO" id="GO:0019367">
    <property type="term" value="P:fatty acid elongation, saturated fatty acid"/>
    <property type="evidence" value="ECO:0007669"/>
    <property type="project" value="TreeGrafter"/>
</dbReference>
<proteinExistence type="inferred from homology"/>
<dbReference type="Pfam" id="PF01151">
    <property type="entry name" value="ELO"/>
    <property type="match status" value="1"/>
</dbReference>
<dbReference type="Proteomes" id="UP000708208">
    <property type="component" value="Unassembled WGS sequence"/>
</dbReference>
<evidence type="ECO:0000256" key="3">
    <source>
        <dbReference type="ARBA" id="ARBA00022679"/>
    </source>
</evidence>
<evidence type="ECO:0000256" key="6">
    <source>
        <dbReference type="ARBA" id="ARBA00022989"/>
    </source>
</evidence>
<evidence type="ECO:0000256" key="5">
    <source>
        <dbReference type="ARBA" id="ARBA00022832"/>
    </source>
</evidence>
<evidence type="ECO:0000256" key="4">
    <source>
        <dbReference type="ARBA" id="ARBA00022692"/>
    </source>
</evidence>
<evidence type="ECO:0000256" key="7">
    <source>
        <dbReference type="ARBA" id="ARBA00023098"/>
    </source>
</evidence>
<dbReference type="GO" id="GO:0030148">
    <property type="term" value="P:sphingolipid biosynthetic process"/>
    <property type="evidence" value="ECO:0007669"/>
    <property type="project" value="TreeGrafter"/>
</dbReference>
<protein>
    <recommendedName>
        <fullName evidence="10">Elongation of very long chain fatty acids protein</fullName>
        <ecNumber evidence="10">2.3.1.199</ecNumber>
    </recommendedName>
    <alternativeName>
        <fullName evidence="10">Very-long-chain 3-oxoacyl-CoA synthase</fullName>
    </alternativeName>
</protein>
<accession>A0A8J2JCH0</accession>
<dbReference type="GO" id="GO:0005789">
    <property type="term" value="C:endoplasmic reticulum membrane"/>
    <property type="evidence" value="ECO:0007669"/>
    <property type="project" value="TreeGrafter"/>
</dbReference>
<keyword evidence="5 10" id="KW-0276">Fatty acid metabolism</keyword>
<feature type="transmembrane region" description="Helical" evidence="10">
    <location>
        <begin position="117"/>
        <end position="138"/>
    </location>
</feature>
<dbReference type="EC" id="2.3.1.199" evidence="10"/>
<comment type="subcellular location">
    <subcellularLocation>
        <location evidence="1">Membrane</location>
        <topology evidence="1">Multi-pass membrane protein</topology>
    </subcellularLocation>
</comment>
<feature type="transmembrane region" description="Helical" evidence="10">
    <location>
        <begin position="168"/>
        <end position="188"/>
    </location>
</feature>
<dbReference type="GO" id="GO:0042761">
    <property type="term" value="P:very long-chain fatty acid biosynthetic process"/>
    <property type="evidence" value="ECO:0007669"/>
    <property type="project" value="TreeGrafter"/>
</dbReference>
<evidence type="ECO:0000313" key="12">
    <source>
        <dbReference type="Proteomes" id="UP000708208"/>
    </source>
</evidence>
<feature type="transmembrane region" description="Helical" evidence="10">
    <location>
        <begin position="145"/>
        <end position="162"/>
    </location>
</feature>
<evidence type="ECO:0000256" key="10">
    <source>
        <dbReference type="RuleBase" id="RU361115"/>
    </source>
</evidence>
<feature type="transmembrane region" description="Helical" evidence="10">
    <location>
        <begin position="38"/>
        <end position="57"/>
    </location>
</feature>
<evidence type="ECO:0000256" key="2">
    <source>
        <dbReference type="ARBA" id="ARBA00022516"/>
    </source>
</evidence>
<organism evidence="11 12">
    <name type="scientific">Allacma fusca</name>
    <dbReference type="NCBI Taxonomy" id="39272"/>
    <lineage>
        <taxon>Eukaryota</taxon>
        <taxon>Metazoa</taxon>
        <taxon>Ecdysozoa</taxon>
        <taxon>Arthropoda</taxon>
        <taxon>Hexapoda</taxon>
        <taxon>Collembola</taxon>
        <taxon>Symphypleona</taxon>
        <taxon>Sminthuridae</taxon>
        <taxon>Allacma</taxon>
    </lineage>
</organism>
<comment type="caution">
    <text evidence="11">The sequence shown here is derived from an EMBL/GenBank/DDBJ whole genome shotgun (WGS) entry which is preliminary data.</text>
</comment>
<dbReference type="GO" id="GO:0034626">
    <property type="term" value="P:fatty acid elongation, polyunsaturated fatty acid"/>
    <property type="evidence" value="ECO:0007669"/>
    <property type="project" value="TreeGrafter"/>
</dbReference>
<gene>
    <name evidence="11" type="ORF">AFUS01_LOCUS7393</name>
</gene>
<dbReference type="GO" id="GO:0034625">
    <property type="term" value="P:fatty acid elongation, monounsaturated fatty acid"/>
    <property type="evidence" value="ECO:0007669"/>
    <property type="project" value="TreeGrafter"/>
</dbReference>
<keyword evidence="9 10" id="KW-0275">Fatty acid biosynthesis</keyword>
<keyword evidence="12" id="KW-1185">Reference proteome</keyword>
<evidence type="ECO:0000256" key="1">
    <source>
        <dbReference type="ARBA" id="ARBA00004141"/>
    </source>
</evidence>
<feature type="transmembrane region" description="Helical" evidence="10">
    <location>
        <begin position="69"/>
        <end position="88"/>
    </location>
</feature>
<keyword evidence="4 10" id="KW-0812">Transmembrane</keyword>
<keyword evidence="7 10" id="KW-0443">Lipid metabolism</keyword>
<evidence type="ECO:0000313" key="11">
    <source>
        <dbReference type="EMBL" id="CAG7717966.1"/>
    </source>
</evidence>
<dbReference type="AlphaFoldDB" id="A0A8J2JCH0"/>
<dbReference type="EMBL" id="CAJVCH010049918">
    <property type="protein sequence ID" value="CAG7717966.1"/>
    <property type="molecule type" value="Genomic_DNA"/>
</dbReference>
<name>A0A8J2JCH0_9HEXA</name>
<keyword evidence="2 10" id="KW-0444">Lipid biosynthesis</keyword>
<evidence type="ECO:0000256" key="9">
    <source>
        <dbReference type="ARBA" id="ARBA00023160"/>
    </source>
</evidence>
<keyword evidence="6 10" id="KW-1133">Transmembrane helix</keyword>
<comment type="similarity">
    <text evidence="10">Belongs to the ELO family.</text>
</comment>
<dbReference type="GO" id="GO:0009922">
    <property type="term" value="F:fatty acid elongase activity"/>
    <property type="evidence" value="ECO:0007669"/>
    <property type="project" value="UniProtKB-EC"/>
</dbReference>
<keyword evidence="8 10" id="KW-0472">Membrane</keyword>
<evidence type="ECO:0000256" key="8">
    <source>
        <dbReference type="ARBA" id="ARBA00023136"/>
    </source>
</evidence>
<dbReference type="PANTHER" id="PTHR11157:SF17">
    <property type="entry name" value="ELONGATION OF VERY LONG CHAIN FATTY ACIDS PROTEIN 6"/>
    <property type="match status" value="1"/>
</dbReference>
<keyword evidence="3 10" id="KW-0808">Transferase</keyword>
<sequence>MASAFSNVSIQSEYTIAYDFEVLDIPKVLFLLEKYRPVMYLITGLYVVGIFVGQRLMENKQAFRLNSFLFWWNIGNSVFALVATIRSLPEFLFVVSKPNGALDLVCSLEVHNHAMSFWWLMWALSKFVELGDTVFIVLRKQKLGLVHWWHHSTILMLAWLSFELADPLWARMFVLNTFVHTIMYFYYALKALKINVPKRIAMVVTTLQLLQMATLGVFHFASMISMSLGTPCNRPVMFCLAQLLFMGAFTALLMLFFKQSYLSVEKVKKN</sequence>
<dbReference type="InterPro" id="IPR002076">
    <property type="entry name" value="ELO_fam"/>
</dbReference>
<dbReference type="OrthoDB" id="6495585at2759"/>